<feature type="region of interest" description="Disordered" evidence="1">
    <location>
        <begin position="106"/>
        <end position="148"/>
    </location>
</feature>
<feature type="transmembrane region" description="Helical" evidence="2">
    <location>
        <begin position="153"/>
        <end position="170"/>
    </location>
</feature>
<keyword evidence="2" id="KW-1133">Transmembrane helix</keyword>
<protein>
    <submittedName>
        <fullName evidence="3">Uncharacterized protein</fullName>
    </submittedName>
</protein>
<evidence type="ECO:0000313" key="4">
    <source>
        <dbReference type="Proteomes" id="UP001054837"/>
    </source>
</evidence>
<dbReference type="EMBL" id="BPLQ01006978">
    <property type="protein sequence ID" value="GIY26859.1"/>
    <property type="molecule type" value="Genomic_DNA"/>
</dbReference>
<organism evidence="3 4">
    <name type="scientific">Caerostris darwini</name>
    <dbReference type="NCBI Taxonomy" id="1538125"/>
    <lineage>
        <taxon>Eukaryota</taxon>
        <taxon>Metazoa</taxon>
        <taxon>Ecdysozoa</taxon>
        <taxon>Arthropoda</taxon>
        <taxon>Chelicerata</taxon>
        <taxon>Arachnida</taxon>
        <taxon>Araneae</taxon>
        <taxon>Araneomorphae</taxon>
        <taxon>Entelegynae</taxon>
        <taxon>Araneoidea</taxon>
        <taxon>Araneidae</taxon>
        <taxon>Caerostris</taxon>
    </lineage>
</organism>
<evidence type="ECO:0000256" key="1">
    <source>
        <dbReference type="SAM" id="MobiDB-lite"/>
    </source>
</evidence>
<evidence type="ECO:0000313" key="3">
    <source>
        <dbReference type="EMBL" id="GIY26859.1"/>
    </source>
</evidence>
<dbReference type="AlphaFoldDB" id="A0AAV4S1M7"/>
<sequence>MASKGTWRRKLSLHLVRTGGQGPLSIGTTTPVILSFDHKTLNRNGAISSLLNTHRKDLKTGHFQLDIDWTLDNSKLVLNPSPTRHNRHRLPESFVADPERQTFQTGRSTFPNCQKLQSGQEQSHPHPSASYKHRNFSERTVHRGKKDDKKCSSGLLLFLLFSFFAAEAAVKIDRAIKIARSPVGGWFLRRRRSSWPFFSILVHTKQAVRAFLCFHALLSPYVSDRPFHPTPHVTRDTQWHTRSTSALSWRQGAVLAYPPSLAFFDTATSFPQSKPGSPHRRLV</sequence>
<keyword evidence="2" id="KW-0472">Membrane</keyword>
<reference evidence="3 4" key="1">
    <citation type="submission" date="2021-06" db="EMBL/GenBank/DDBJ databases">
        <title>Caerostris darwini draft genome.</title>
        <authorList>
            <person name="Kono N."/>
            <person name="Arakawa K."/>
        </authorList>
    </citation>
    <scope>NUCLEOTIDE SEQUENCE [LARGE SCALE GENOMIC DNA]</scope>
</reference>
<proteinExistence type="predicted"/>
<name>A0AAV4S1M7_9ARAC</name>
<keyword evidence="2" id="KW-0812">Transmembrane</keyword>
<evidence type="ECO:0000256" key="2">
    <source>
        <dbReference type="SAM" id="Phobius"/>
    </source>
</evidence>
<gene>
    <name evidence="3" type="ORF">CDAR_480731</name>
</gene>
<accession>A0AAV4S1M7</accession>
<dbReference type="Proteomes" id="UP001054837">
    <property type="component" value="Unassembled WGS sequence"/>
</dbReference>
<feature type="compositionally biased region" description="Polar residues" evidence="1">
    <location>
        <begin position="106"/>
        <end position="122"/>
    </location>
</feature>
<feature type="compositionally biased region" description="Basic and acidic residues" evidence="1">
    <location>
        <begin position="135"/>
        <end position="148"/>
    </location>
</feature>
<comment type="caution">
    <text evidence="3">The sequence shown here is derived from an EMBL/GenBank/DDBJ whole genome shotgun (WGS) entry which is preliminary data.</text>
</comment>
<keyword evidence="4" id="KW-1185">Reference proteome</keyword>